<dbReference type="OrthoDB" id="7298486at2759"/>
<evidence type="ECO:0000256" key="1">
    <source>
        <dbReference type="SAM" id="Phobius"/>
    </source>
</evidence>
<proteinExistence type="predicted"/>
<evidence type="ECO:0000313" key="3">
    <source>
        <dbReference type="Proteomes" id="UP000218231"/>
    </source>
</evidence>
<keyword evidence="3" id="KW-1185">Reference proteome</keyword>
<organism evidence="2 3">
    <name type="scientific">Diploscapter pachys</name>
    <dbReference type="NCBI Taxonomy" id="2018661"/>
    <lineage>
        <taxon>Eukaryota</taxon>
        <taxon>Metazoa</taxon>
        <taxon>Ecdysozoa</taxon>
        <taxon>Nematoda</taxon>
        <taxon>Chromadorea</taxon>
        <taxon>Rhabditida</taxon>
        <taxon>Rhabditina</taxon>
        <taxon>Rhabditomorpha</taxon>
        <taxon>Rhabditoidea</taxon>
        <taxon>Rhabditidae</taxon>
        <taxon>Diploscapter</taxon>
    </lineage>
</organism>
<keyword evidence="1" id="KW-0812">Transmembrane</keyword>
<keyword evidence="1" id="KW-1133">Transmembrane helix</keyword>
<feature type="transmembrane region" description="Helical" evidence="1">
    <location>
        <begin position="80"/>
        <end position="103"/>
    </location>
</feature>
<keyword evidence="1" id="KW-0472">Membrane</keyword>
<dbReference type="AlphaFoldDB" id="A0A2A2JK43"/>
<dbReference type="Proteomes" id="UP000218231">
    <property type="component" value="Unassembled WGS sequence"/>
</dbReference>
<sequence>MPSMSSSSSLSVLPSLTVMTPFVPTFFIASEIRLPIKMRYSLTFLLIFFNSLTITSTAAITPRLISIAFAPLLMFSKPSLAMALASTVAQVVPSPASSFALLATS</sequence>
<feature type="transmembrane region" description="Helical" evidence="1">
    <location>
        <begin position="42"/>
        <end position="60"/>
    </location>
</feature>
<protein>
    <submittedName>
        <fullName evidence="2">Uncharacterized protein</fullName>
    </submittedName>
</protein>
<reference evidence="2 3" key="1">
    <citation type="journal article" date="2017" name="Curr. Biol.">
        <title>Genome architecture and evolution of a unichromosomal asexual nematode.</title>
        <authorList>
            <person name="Fradin H."/>
            <person name="Zegar C."/>
            <person name="Gutwein M."/>
            <person name="Lucas J."/>
            <person name="Kovtun M."/>
            <person name="Corcoran D."/>
            <person name="Baugh L.R."/>
            <person name="Kiontke K."/>
            <person name="Gunsalus K."/>
            <person name="Fitch D.H."/>
            <person name="Piano F."/>
        </authorList>
    </citation>
    <scope>NUCLEOTIDE SEQUENCE [LARGE SCALE GENOMIC DNA]</scope>
    <source>
        <strain evidence="2">PF1309</strain>
    </source>
</reference>
<name>A0A2A2JK43_9BILA</name>
<feature type="transmembrane region" description="Helical" evidence="1">
    <location>
        <begin position="12"/>
        <end position="30"/>
    </location>
</feature>
<dbReference type="EMBL" id="LIAE01010386">
    <property type="protein sequence ID" value="PAV62088.1"/>
    <property type="molecule type" value="Genomic_DNA"/>
</dbReference>
<gene>
    <name evidence="2" type="ORF">WR25_07493</name>
</gene>
<accession>A0A2A2JK43</accession>
<comment type="caution">
    <text evidence="2">The sequence shown here is derived from an EMBL/GenBank/DDBJ whole genome shotgun (WGS) entry which is preliminary data.</text>
</comment>
<evidence type="ECO:0000313" key="2">
    <source>
        <dbReference type="EMBL" id="PAV62088.1"/>
    </source>
</evidence>